<evidence type="ECO:0000256" key="5">
    <source>
        <dbReference type="ARBA" id="ARBA00023157"/>
    </source>
</evidence>
<dbReference type="AlphaFoldDB" id="A0A3P9JAR3"/>
<dbReference type="PROSITE" id="PS51257">
    <property type="entry name" value="PROKAR_LIPOPROTEIN"/>
    <property type="match status" value="1"/>
</dbReference>
<dbReference type="Proteomes" id="UP000265200">
    <property type="component" value="Chromosome 24"/>
</dbReference>
<name>A0A3P9JAR3_ORYLA</name>
<reference evidence="10" key="4">
    <citation type="submission" date="2025-09" db="UniProtKB">
        <authorList>
            <consortium name="Ensembl"/>
        </authorList>
    </citation>
    <scope>IDENTIFICATION</scope>
    <source>
        <strain evidence="10">HSOK</strain>
    </source>
</reference>
<dbReference type="InterPro" id="IPR001990">
    <property type="entry name" value="Granin"/>
</dbReference>
<proteinExistence type="inferred from homology"/>
<keyword evidence="9" id="KW-0732">Signal</keyword>
<feature type="compositionally biased region" description="Basic and acidic residues" evidence="8">
    <location>
        <begin position="180"/>
        <end position="190"/>
    </location>
</feature>
<organism evidence="10 11">
    <name type="scientific">Oryzias latipes</name>
    <name type="common">Japanese rice fish</name>
    <name type="synonym">Japanese killifish</name>
    <dbReference type="NCBI Taxonomy" id="8090"/>
    <lineage>
        <taxon>Eukaryota</taxon>
        <taxon>Metazoa</taxon>
        <taxon>Chordata</taxon>
        <taxon>Craniata</taxon>
        <taxon>Vertebrata</taxon>
        <taxon>Euteleostomi</taxon>
        <taxon>Actinopterygii</taxon>
        <taxon>Neopterygii</taxon>
        <taxon>Teleostei</taxon>
        <taxon>Neoteleostei</taxon>
        <taxon>Acanthomorphata</taxon>
        <taxon>Ovalentaria</taxon>
        <taxon>Atherinomorphae</taxon>
        <taxon>Beloniformes</taxon>
        <taxon>Adrianichthyidae</taxon>
        <taxon>Oryziinae</taxon>
        <taxon>Oryzias</taxon>
    </lineage>
</organism>
<dbReference type="PANTHER" id="PTHR10583:SF1">
    <property type="entry name" value="CHROMOGRANIN-A"/>
    <property type="match status" value="1"/>
</dbReference>
<evidence type="ECO:0000256" key="4">
    <source>
        <dbReference type="ARBA" id="ARBA00022525"/>
    </source>
</evidence>
<dbReference type="PRINTS" id="PR00659">
    <property type="entry name" value="CHROMOGRANIN"/>
</dbReference>
<dbReference type="PANTHER" id="PTHR10583">
    <property type="entry name" value="CHROMOGRANIN"/>
    <property type="match status" value="1"/>
</dbReference>
<evidence type="ECO:0000256" key="9">
    <source>
        <dbReference type="SAM" id="SignalP"/>
    </source>
</evidence>
<keyword evidence="4" id="KW-0964">Secreted</keyword>
<feature type="chain" id="PRO_5018272576" description="Chromogranin-A" evidence="9">
    <location>
        <begin position="19"/>
        <end position="318"/>
    </location>
</feature>
<feature type="region of interest" description="Disordered" evidence="8">
    <location>
        <begin position="115"/>
        <end position="295"/>
    </location>
</feature>
<comment type="subcellular location">
    <subcellularLocation>
        <location evidence="1">Cytoplasmic vesicle</location>
        <location evidence="1">Secretory vesicle</location>
    </subcellularLocation>
    <subcellularLocation>
        <location evidence="2">Secreted</location>
    </subcellularLocation>
</comment>
<dbReference type="GO" id="GO:0030133">
    <property type="term" value="C:transport vesicle"/>
    <property type="evidence" value="ECO:0007669"/>
    <property type="project" value="UniProtKB-SubCell"/>
</dbReference>
<keyword evidence="6" id="KW-0968">Cytoplasmic vesicle</keyword>
<reference evidence="10" key="3">
    <citation type="submission" date="2025-08" db="UniProtKB">
        <authorList>
            <consortium name="Ensembl"/>
        </authorList>
    </citation>
    <scope>IDENTIFICATION</scope>
    <source>
        <strain evidence="10">HSOK</strain>
    </source>
</reference>
<evidence type="ECO:0000313" key="11">
    <source>
        <dbReference type="Proteomes" id="UP000265200"/>
    </source>
</evidence>
<feature type="compositionally biased region" description="Basic and acidic residues" evidence="8">
    <location>
        <begin position="275"/>
        <end position="294"/>
    </location>
</feature>
<feature type="compositionally biased region" description="Basic and acidic residues" evidence="8">
    <location>
        <begin position="131"/>
        <end position="149"/>
    </location>
</feature>
<sequence length="318" mass="35101">MSGRGLILLTLLSGCVLSLPQPLSQLHHEDVELMRCIVEALADVLSKPRAVPVSQECLVRLKTDSRLTVILRHHNFLKELQQIAAADEQADASTATTQVRHLADESTDQSMLKALGGPGEMSMLSQRKRAGKGDREVKKEGHMKEKESQEGGGKMNVTGERGDWSDKGKRASTANSSLSRFDEEAMDTRSELLSQTHSSTNGGEDMKEELAESLGRWTNGARSLNLNKKAAGKDLRQKEVTQHSREAAGKEKGEEERKRDTQRGSDRVLQFVHGAPEKKRVMEEEGSASRKSEEIESLAAIESELEDAAQKLHELRQG</sequence>
<feature type="signal peptide" evidence="9">
    <location>
        <begin position="1"/>
        <end position="18"/>
    </location>
</feature>
<evidence type="ECO:0000256" key="8">
    <source>
        <dbReference type="SAM" id="MobiDB-lite"/>
    </source>
</evidence>
<evidence type="ECO:0000256" key="2">
    <source>
        <dbReference type="ARBA" id="ARBA00004613"/>
    </source>
</evidence>
<reference evidence="10 11" key="2">
    <citation type="submission" date="2017-04" db="EMBL/GenBank/DDBJ databases">
        <title>CpG methylation of centromeres and impact of large insertions on vertebrate speciation.</title>
        <authorList>
            <person name="Ichikawa K."/>
            <person name="Yoshimura J."/>
            <person name="Morishita S."/>
        </authorList>
    </citation>
    <scope>NUCLEOTIDE SEQUENCE</scope>
    <source>
        <strain evidence="10 11">HSOK</strain>
    </source>
</reference>
<evidence type="ECO:0000256" key="1">
    <source>
        <dbReference type="ARBA" id="ARBA00004398"/>
    </source>
</evidence>
<reference key="1">
    <citation type="journal article" date="2007" name="Nature">
        <title>The medaka draft genome and insights into vertebrate genome evolution.</title>
        <authorList>
            <person name="Kasahara M."/>
            <person name="Naruse K."/>
            <person name="Sasaki S."/>
            <person name="Nakatani Y."/>
            <person name="Qu W."/>
            <person name="Ahsan B."/>
            <person name="Yamada T."/>
            <person name="Nagayasu Y."/>
            <person name="Doi K."/>
            <person name="Kasai Y."/>
            <person name="Jindo T."/>
            <person name="Kobayashi D."/>
            <person name="Shimada A."/>
            <person name="Toyoda A."/>
            <person name="Kuroki Y."/>
            <person name="Fujiyama A."/>
            <person name="Sasaki T."/>
            <person name="Shimizu A."/>
            <person name="Asakawa S."/>
            <person name="Shimizu N."/>
            <person name="Hashimoto S."/>
            <person name="Yang J."/>
            <person name="Lee Y."/>
            <person name="Matsushima K."/>
            <person name="Sugano S."/>
            <person name="Sakaizumi M."/>
            <person name="Narita T."/>
            <person name="Ohishi K."/>
            <person name="Haga S."/>
            <person name="Ohta F."/>
            <person name="Nomoto H."/>
            <person name="Nogata K."/>
            <person name="Morishita T."/>
            <person name="Endo T."/>
            <person name="Shin-I T."/>
            <person name="Takeda H."/>
            <person name="Morishita S."/>
            <person name="Kohara Y."/>
        </authorList>
    </citation>
    <scope>NUCLEOTIDE SEQUENCE [LARGE SCALE GENOMIC DNA]</scope>
    <source>
        <strain>Hd-rR</strain>
    </source>
</reference>
<keyword evidence="5" id="KW-1015">Disulfide bond</keyword>
<evidence type="ECO:0000313" key="10">
    <source>
        <dbReference type="Ensembl" id="ENSORLP00015029141.1"/>
    </source>
</evidence>
<protein>
    <recommendedName>
        <fullName evidence="7">Chromogranin-A</fullName>
    </recommendedName>
</protein>
<dbReference type="GO" id="GO:0005576">
    <property type="term" value="C:extracellular region"/>
    <property type="evidence" value="ECO:0007669"/>
    <property type="project" value="UniProtKB-SubCell"/>
</dbReference>
<evidence type="ECO:0000256" key="7">
    <source>
        <dbReference type="ARBA" id="ARBA00040787"/>
    </source>
</evidence>
<dbReference type="GO" id="GO:0030141">
    <property type="term" value="C:secretory granule"/>
    <property type="evidence" value="ECO:0007669"/>
    <property type="project" value="InterPro"/>
</dbReference>
<feature type="compositionally biased region" description="Basic and acidic residues" evidence="8">
    <location>
        <begin position="160"/>
        <end position="169"/>
    </location>
</feature>
<comment type="similarity">
    <text evidence="3">Belongs to the chromogranin/secretogranin protein family.</text>
</comment>
<dbReference type="InterPro" id="IPR018054">
    <property type="entry name" value="Chromogranin_CS"/>
</dbReference>
<dbReference type="Ensembl" id="ENSORLT00015032153.1">
    <property type="protein sequence ID" value="ENSORLP00015029141.1"/>
    <property type="gene ID" value="ENSORLG00015012112.1"/>
</dbReference>
<evidence type="ECO:0000256" key="6">
    <source>
        <dbReference type="ARBA" id="ARBA00023329"/>
    </source>
</evidence>
<evidence type="ECO:0000256" key="3">
    <source>
        <dbReference type="ARBA" id="ARBA00005723"/>
    </source>
</evidence>
<feature type="compositionally biased region" description="Basic and acidic residues" evidence="8">
    <location>
        <begin position="231"/>
        <end position="266"/>
    </location>
</feature>
<dbReference type="PROSITE" id="PS00422">
    <property type="entry name" value="GRANINS_1"/>
    <property type="match status" value="1"/>
</dbReference>
<feature type="compositionally biased region" description="Polar residues" evidence="8">
    <location>
        <begin position="191"/>
        <end position="202"/>
    </location>
</feature>
<dbReference type="InterPro" id="IPR001819">
    <property type="entry name" value="Chromogranin_AB"/>
</dbReference>
<accession>A0A3P9JAR3</accession>
<dbReference type="Pfam" id="PF01271">
    <property type="entry name" value="Granin"/>
    <property type="match status" value="1"/>
</dbReference>